<sequence>MEKSRYQVKKEYYNEASPILSASIQEIEIEVSAFSIYTGAIKIHNIGEGQLEGRIFSKKDSAQFTPEEWRSNEQVILYRIDTQEMMWGKQYEDVWLIESNGGEQEIPVHIRITKPLLTIDEQHSISDMKDFSEYAKENWNNAKDVFFSPLFSNWLLQNNDLESQKIYQQLSMTPHKDWALEYFLRLTGCKRKPSLSVQDKARKVEIFPTGEKYIEKGIVLHKNGWGLMDIQLETNVKWIQFSKTHYTQEDFRKDKLILQYEILVDKIIPKKDFGYIFITYEDVKIPYEVRVVKKDVFHITLSKNAYKEEDKGILVIENKTGYDARIQIIPREPWIQFEAKKFLIAKRAEIPFKVRLTGWDKLGMGKKPHFETMIHIEAHAKTYKYEEDFAVKIDSFNLEALISQGEETTEKLPSGNKLVNAMTYWIKGQLYEKERQDYYIKALNLLNTLYIENPTELKTGLMIIALNLRLERYDEAYNLLKNYLKFKKYFKTTDQTLLGVIYYFKALLDYYCGKHMFIQKSIKIFDECLEKQKSGILYFLKAKLEKELFNEDYDEIKYYYEAYTHGFRSPLLYVEVFRLFCSHYSNFYNMKDMIRNTFIWAIKYKLLDQENIKLFAGWMLQSQEDFRIPLSYLEQIHSPLDTNETLSLLCNAYIKEGTKDQTALEIYEKAIERRIFVKGIYLAYIKTSYALDKRDIPLSILQTALVKENFDEPLTAYIYSLLCTNNQYKMLFQVYYNKILLFGESSLRNNRKGRHYIDIYLKMFEKNSKNQLLKKAVFEQLFLYEIHVKSPLIKYLWIMEKEKANMATYTVNGDSIYLEAASPDLKNLTILCVGQRQKSFYSGDCIKVHKLVKDIPVELLLEFYEEGYKSTDLLIALTCHFIDQIQKNEEADSIFHKAEQIIMECLENSALSDDFRRKTSAALGSLLVRHNSLEKAAPYFKLLNPIELSPSQIEEGINALLEKDEVLLALQWAQKLDAMHASTKLKLVKKSIAMGIVNALITNTSYELFMEGHYDKDIEIYLISHYEGSLKTWLSLREAIISLDGKVVDLDQKILEKGIWIRGLNEALEKVFLSLYENNNISPIIHEFIYYCSYEILVNHKTISQDTLKKFEEIFLDTKDMILGSAMLHIYPKLQDHGKEKILLPIFEWMKENQFIFPIVKKNQDKFPYYSYIEQNVPFIHRTKWGREVTFCYKIQGFPLNRKRMYPVAFNLYAVCVSLFYNEDMEYYIEELDEEGNCIISEVYSYHNDVKALSKDSNEVYNRLNNAIIYSENLEMEKAEMILESLIYDNQKNNTGYLL</sequence>
<feature type="domain" description="DUF5717" evidence="2">
    <location>
        <begin position="411"/>
        <end position="982"/>
    </location>
</feature>
<dbReference type="Proteomes" id="UP001486565">
    <property type="component" value="Chromosome"/>
</dbReference>
<keyword evidence="4" id="KW-1185">Reference proteome</keyword>
<evidence type="ECO:0000259" key="2">
    <source>
        <dbReference type="Pfam" id="PF18984"/>
    </source>
</evidence>
<reference evidence="3 4" key="1">
    <citation type="submission" date="2023-03" db="EMBL/GenBank/DDBJ databases">
        <title>Novel Species.</title>
        <authorList>
            <person name="Ma S."/>
        </authorList>
    </citation>
    <scope>NUCLEOTIDE SEQUENCE [LARGE SCALE GENOMIC DNA]</scope>
    <source>
        <strain evidence="3 4">LIND6LT2</strain>
    </source>
</reference>
<dbReference type="InterPro" id="IPR043774">
    <property type="entry name" value="DUF5717_C"/>
</dbReference>
<feature type="domain" description="DUF5717" evidence="1">
    <location>
        <begin position="999"/>
        <end position="1285"/>
    </location>
</feature>
<feature type="domain" description="DUF5717" evidence="2">
    <location>
        <begin position="7"/>
        <end position="336"/>
    </location>
</feature>
<dbReference type="Pfam" id="PF18984">
    <property type="entry name" value="DUF5717_N"/>
    <property type="match status" value="2"/>
</dbReference>
<evidence type="ECO:0000313" key="4">
    <source>
        <dbReference type="Proteomes" id="UP001486565"/>
    </source>
</evidence>
<organism evidence="3 4">
    <name type="scientific">Defluviitalea saccharophila</name>
    <dbReference type="NCBI Taxonomy" id="879970"/>
    <lineage>
        <taxon>Bacteria</taxon>
        <taxon>Bacillati</taxon>
        <taxon>Bacillota</taxon>
        <taxon>Clostridia</taxon>
        <taxon>Lachnospirales</taxon>
        <taxon>Defluviitaleaceae</taxon>
        <taxon>Defluviitalea</taxon>
    </lineage>
</organism>
<dbReference type="EMBL" id="CP121687">
    <property type="protein sequence ID" value="WZL70751.1"/>
    <property type="molecule type" value="Genomic_DNA"/>
</dbReference>
<dbReference type="Pfam" id="PF18983">
    <property type="entry name" value="DUF5717"/>
    <property type="match status" value="1"/>
</dbReference>
<dbReference type="RefSeq" id="WP_341877707.1">
    <property type="nucleotide sequence ID" value="NZ_CP121687.1"/>
</dbReference>
<accession>A0ABZ2Y818</accession>
<evidence type="ECO:0000259" key="1">
    <source>
        <dbReference type="Pfam" id="PF18983"/>
    </source>
</evidence>
<protein>
    <submittedName>
        <fullName evidence="3">DUF5717 family protein</fullName>
    </submittedName>
</protein>
<evidence type="ECO:0000313" key="3">
    <source>
        <dbReference type="EMBL" id="WZL70751.1"/>
    </source>
</evidence>
<dbReference type="InterPro" id="IPR043775">
    <property type="entry name" value="DUF5717_N"/>
</dbReference>
<proteinExistence type="predicted"/>
<gene>
    <name evidence="3" type="ORF">QBE51_04320</name>
</gene>
<name>A0ABZ2Y818_9FIRM</name>